<dbReference type="OrthoDB" id="88626at2759"/>
<organism evidence="2 3">
    <name type="scientific">Pythium oligandrum</name>
    <name type="common">Mycoparasitic fungus</name>
    <dbReference type="NCBI Taxonomy" id="41045"/>
    <lineage>
        <taxon>Eukaryota</taxon>
        <taxon>Sar</taxon>
        <taxon>Stramenopiles</taxon>
        <taxon>Oomycota</taxon>
        <taxon>Peronosporomycetes</taxon>
        <taxon>Pythiales</taxon>
        <taxon>Pythiaceae</taxon>
        <taxon>Pythium</taxon>
    </lineage>
</organism>
<dbReference type="Pfam" id="PF16117">
    <property type="entry name" value="DUF4833"/>
    <property type="match status" value="1"/>
</dbReference>
<dbReference type="InterPro" id="IPR032269">
    <property type="entry name" value="DUF4833"/>
</dbReference>
<protein>
    <recommendedName>
        <fullName evidence="1">DUF4833 domain-containing protein</fullName>
    </recommendedName>
</protein>
<name>A0A8K1FRC5_PYTOL</name>
<accession>A0A8K1FRC5</accession>
<reference evidence="2" key="1">
    <citation type="submission" date="2019-03" db="EMBL/GenBank/DDBJ databases">
        <title>Long read genome sequence of the mycoparasitic Pythium oligandrum ATCC 38472 isolated from sugarbeet rhizosphere.</title>
        <authorList>
            <person name="Gaulin E."/>
        </authorList>
    </citation>
    <scope>NUCLEOTIDE SEQUENCE</scope>
    <source>
        <strain evidence="2">ATCC 38472_TT</strain>
    </source>
</reference>
<sequence length="206" mass="23522">MLSRRNSVHVFTDEYPDKDYKPTTASTHTQTKFWPAYLPVNDDRLFIFERSKNAQLVVYTANYADKEKRLLDDKWPLDINWQSFGWTAQPTTNGTGVMERKLAWGYSHKALDGSNNDQALVTGASYGSQFQVTLNALPSRAAHLYFDAKGRLILQTTINETPSRLWKIYVCTNNSMAFIPKVLYVDLYGTSVETGQETYERINVSA</sequence>
<dbReference type="Proteomes" id="UP000794436">
    <property type="component" value="Unassembled WGS sequence"/>
</dbReference>
<dbReference type="EMBL" id="SPLM01000004">
    <property type="protein sequence ID" value="TMW67453.1"/>
    <property type="molecule type" value="Genomic_DNA"/>
</dbReference>
<dbReference type="AlphaFoldDB" id="A0A8K1FRC5"/>
<gene>
    <name evidence="2" type="ORF">Poli38472_011073</name>
</gene>
<keyword evidence="3" id="KW-1185">Reference proteome</keyword>
<proteinExistence type="predicted"/>
<evidence type="ECO:0000259" key="1">
    <source>
        <dbReference type="Pfam" id="PF16117"/>
    </source>
</evidence>
<evidence type="ECO:0000313" key="2">
    <source>
        <dbReference type="EMBL" id="TMW67453.1"/>
    </source>
</evidence>
<evidence type="ECO:0000313" key="3">
    <source>
        <dbReference type="Proteomes" id="UP000794436"/>
    </source>
</evidence>
<comment type="caution">
    <text evidence="2">The sequence shown here is derived from an EMBL/GenBank/DDBJ whole genome shotgun (WGS) entry which is preliminary data.</text>
</comment>
<feature type="domain" description="DUF4833" evidence="1">
    <location>
        <begin position="46"/>
        <end position="201"/>
    </location>
</feature>